<comment type="caution">
    <text evidence="1">The sequence shown here is derived from an EMBL/GenBank/DDBJ whole genome shotgun (WGS) entry which is preliminary data.</text>
</comment>
<gene>
    <name evidence="1" type="ORF">NQ176_g4608</name>
</gene>
<keyword evidence="2" id="KW-1185">Reference proteome</keyword>
<accession>A0ACC1NDZ1</accession>
<dbReference type="Proteomes" id="UP001143910">
    <property type="component" value="Unassembled WGS sequence"/>
</dbReference>
<reference evidence="1" key="1">
    <citation type="submission" date="2022-08" db="EMBL/GenBank/DDBJ databases">
        <title>Genome Sequence of Lecanicillium fungicola.</title>
        <authorList>
            <person name="Buettner E."/>
        </authorList>
    </citation>
    <scope>NUCLEOTIDE SEQUENCE</scope>
    <source>
        <strain evidence="1">Babe33</strain>
    </source>
</reference>
<proteinExistence type="predicted"/>
<evidence type="ECO:0000313" key="1">
    <source>
        <dbReference type="EMBL" id="KAJ2977018.1"/>
    </source>
</evidence>
<dbReference type="EMBL" id="JANJQO010000515">
    <property type="protein sequence ID" value="KAJ2977018.1"/>
    <property type="molecule type" value="Genomic_DNA"/>
</dbReference>
<protein>
    <submittedName>
        <fullName evidence="1">Uncharacterized protein</fullName>
    </submittedName>
</protein>
<evidence type="ECO:0000313" key="2">
    <source>
        <dbReference type="Proteomes" id="UP001143910"/>
    </source>
</evidence>
<organism evidence="1 2">
    <name type="scientific">Zarea fungicola</name>
    <dbReference type="NCBI Taxonomy" id="93591"/>
    <lineage>
        <taxon>Eukaryota</taxon>
        <taxon>Fungi</taxon>
        <taxon>Dikarya</taxon>
        <taxon>Ascomycota</taxon>
        <taxon>Pezizomycotina</taxon>
        <taxon>Sordariomycetes</taxon>
        <taxon>Hypocreomycetidae</taxon>
        <taxon>Hypocreales</taxon>
        <taxon>Cordycipitaceae</taxon>
        <taxon>Zarea</taxon>
    </lineage>
</organism>
<sequence length="154" mass="17861">MQVSIRAVTREDEQRWRSLWEGYNVFYKRTVSEEVTANTFSRFLDDKVQLYCAVAVAETPDAASAQVIGFVTWFPHFSTAAVEPVVYLNDLFVDPDQRLHGVGGKLIEHVYKHSKEVIGAQSVYWHTQHFNHRAQLLYVKKGNKTDFVQYEKSF</sequence>
<name>A0ACC1NDZ1_9HYPO</name>